<keyword evidence="3" id="KW-1185">Reference proteome</keyword>
<proteinExistence type="predicted"/>
<reference evidence="2 3" key="1">
    <citation type="submission" date="2016-10" db="EMBL/GenBank/DDBJ databases">
        <authorList>
            <person name="de Groot N.N."/>
        </authorList>
    </citation>
    <scope>NUCLEOTIDE SEQUENCE [LARGE SCALE GENOMIC DNA]</scope>
    <source>
        <strain evidence="2 3">CGMCC 4.2023</strain>
    </source>
</reference>
<keyword evidence="1" id="KW-0472">Membrane</keyword>
<keyword evidence="1" id="KW-0812">Transmembrane</keyword>
<dbReference type="Proteomes" id="UP000236754">
    <property type="component" value="Unassembled WGS sequence"/>
</dbReference>
<evidence type="ECO:0000313" key="2">
    <source>
        <dbReference type="EMBL" id="SEG90003.1"/>
    </source>
</evidence>
<sequence>MHMQPWAVRTARAVVRERSSRIYLAAVAVCLVLTLVETAVAGDPAVSFPGVLLELATLPWTPVLWRLFVAAGGLDVQAAADGWSGWTLTLVAAAVSAALDALLIGWAVRTARRRALTSR</sequence>
<protein>
    <submittedName>
        <fullName evidence="2">Uncharacterized protein</fullName>
    </submittedName>
</protein>
<evidence type="ECO:0000313" key="3">
    <source>
        <dbReference type="Proteomes" id="UP000236754"/>
    </source>
</evidence>
<organism evidence="2 3">
    <name type="scientific">Actinacidiphila yanglinensis</name>
    <dbReference type="NCBI Taxonomy" id="310779"/>
    <lineage>
        <taxon>Bacteria</taxon>
        <taxon>Bacillati</taxon>
        <taxon>Actinomycetota</taxon>
        <taxon>Actinomycetes</taxon>
        <taxon>Kitasatosporales</taxon>
        <taxon>Streptomycetaceae</taxon>
        <taxon>Actinacidiphila</taxon>
    </lineage>
</organism>
<evidence type="ECO:0000256" key="1">
    <source>
        <dbReference type="SAM" id="Phobius"/>
    </source>
</evidence>
<name>A0A1H6DYV4_9ACTN</name>
<dbReference type="EMBL" id="FNVU01000021">
    <property type="protein sequence ID" value="SEG90003.1"/>
    <property type="molecule type" value="Genomic_DNA"/>
</dbReference>
<feature type="transmembrane region" description="Helical" evidence="1">
    <location>
        <begin position="83"/>
        <end position="108"/>
    </location>
</feature>
<accession>A0A1H6DYV4</accession>
<dbReference type="InterPro" id="IPR057702">
    <property type="entry name" value="DUF7942"/>
</dbReference>
<keyword evidence="1" id="KW-1133">Transmembrane helix</keyword>
<dbReference type="NCBIfam" id="NF046119">
    <property type="entry name" value="memb_SCO4225"/>
    <property type="match status" value="1"/>
</dbReference>
<dbReference type="Pfam" id="PF25637">
    <property type="entry name" value="DUF7942"/>
    <property type="match status" value="1"/>
</dbReference>
<gene>
    <name evidence="2" type="ORF">SAMN05216223_12153</name>
</gene>
<dbReference type="RefSeq" id="WP_103889823.1">
    <property type="nucleotide sequence ID" value="NZ_FNVU01000021.1"/>
</dbReference>
<dbReference type="AlphaFoldDB" id="A0A1H6DYV4"/>